<sequence length="202" mass="22581">MLSTPVVRLAFIFLLTLTAHNVCAESCTECTDGFSWLSEKDAFCDPYNSNRVQCTLNNCKLKNIMTHKIRLGTTGLRAFWLSHCGPFLTPFRNETVKPYNFLTNPSEGYVAVSRGKLLNGKEIKNYVCLIAWNPVRPCEGTNLLRGLDNFVYETHDSFERYQVVPAALPHNKLKPKAGGEIGFGSGVGRGSKSLAPQNWEIF</sequence>
<protein>
    <recommendedName>
        <fullName evidence="4">Secreted protein</fullName>
    </recommendedName>
</protein>
<feature type="signal peptide" evidence="1">
    <location>
        <begin position="1"/>
        <end position="24"/>
    </location>
</feature>
<comment type="caution">
    <text evidence="2">The sequence shown here is derived from an EMBL/GenBank/DDBJ whole genome shotgun (WGS) entry which is preliminary data.</text>
</comment>
<keyword evidence="1" id="KW-0732">Signal</keyword>
<gene>
    <name evidence="2" type="ORF">O181_036793</name>
</gene>
<dbReference type="Proteomes" id="UP000765509">
    <property type="component" value="Unassembled WGS sequence"/>
</dbReference>
<reference evidence="2" key="1">
    <citation type="submission" date="2021-03" db="EMBL/GenBank/DDBJ databases">
        <title>Draft genome sequence of rust myrtle Austropuccinia psidii MF-1, a brazilian biotype.</title>
        <authorList>
            <person name="Quecine M.C."/>
            <person name="Pachon D.M.R."/>
            <person name="Bonatelli M.L."/>
            <person name="Correr F.H."/>
            <person name="Franceschini L.M."/>
            <person name="Leite T.F."/>
            <person name="Margarido G.R.A."/>
            <person name="Almeida C.A."/>
            <person name="Ferrarezi J.A."/>
            <person name="Labate C.A."/>
        </authorList>
    </citation>
    <scope>NUCLEOTIDE SEQUENCE</scope>
    <source>
        <strain evidence="2">MF-1</strain>
    </source>
</reference>
<evidence type="ECO:0008006" key="4">
    <source>
        <dbReference type="Google" id="ProtNLM"/>
    </source>
</evidence>
<feature type="chain" id="PRO_5040346656" description="Secreted protein" evidence="1">
    <location>
        <begin position="25"/>
        <end position="202"/>
    </location>
</feature>
<keyword evidence="3" id="KW-1185">Reference proteome</keyword>
<accession>A0A9Q3H9I3</accession>
<evidence type="ECO:0000256" key="1">
    <source>
        <dbReference type="SAM" id="SignalP"/>
    </source>
</evidence>
<organism evidence="2 3">
    <name type="scientific">Austropuccinia psidii MF-1</name>
    <dbReference type="NCBI Taxonomy" id="1389203"/>
    <lineage>
        <taxon>Eukaryota</taxon>
        <taxon>Fungi</taxon>
        <taxon>Dikarya</taxon>
        <taxon>Basidiomycota</taxon>
        <taxon>Pucciniomycotina</taxon>
        <taxon>Pucciniomycetes</taxon>
        <taxon>Pucciniales</taxon>
        <taxon>Sphaerophragmiaceae</taxon>
        <taxon>Austropuccinia</taxon>
    </lineage>
</organism>
<evidence type="ECO:0000313" key="2">
    <source>
        <dbReference type="EMBL" id="MBW0497078.1"/>
    </source>
</evidence>
<dbReference type="EMBL" id="AVOT02013983">
    <property type="protein sequence ID" value="MBW0497078.1"/>
    <property type="molecule type" value="Genomic_DNA"/>
</dbReference>
<evidence type="ECO:0000313" key="3">
    <source>
        <dbReference type="Proteomes" id="UP000765509"/>
    </source>
</evidence>
<dbReference type="AlphaFoldDB" id="A0A9Q3H9I3"/>
<name>A0A9Q3H9I3_9BASI</name>
<proteinExistence type="predicted"/>